<evidence type="ECO:0000256" key="1">
    <source>
        <dbReference type="SAM" id="MobiDB-lite"/>
    </source>
</evidence>
<feature type="compositionally biased region" description="Low complexity" evidence="1">
    <location>
        <begin position="111"/>
        <end position="121"/>
    </location>
</feature>
<dbReference type="Proteomes" id="UP000252726">
    <property type="component" value="Segment"/>
</dbReference>
<dbReference type="GeneID" id="79513862"/>
<name>A0A2Z5H3B5_9CAUD</name>
<dbReference type="EMBL" id="MH362766">
    <property type="protein sequence ID" value="AXC34270.1"/>
    <property type="molecule type" value="Genomic_DNA"/>
</dbReference>
<reference evidence="3" key="1">
    <citation type="submission" date="2018-05" db="EMBL/GenBank/DDBJ databases">
        <title>Exploring Bacteriophages for Innovative Applications.</title>
        <authorList>
            <person name="Olsen N.S."/>
            <person name="Kot W."/>
            <person name="Hansen L.H."/>
        </authorList>
    </citation>
    <scope>NUCLEOTIDE SEQUENCE [LARGE SCALE GENOMIC DNA]</scope>
</reference>
<feature type="compositionally biased region" description="Low complexity" evidence="1">
    <location>
        <begin position="139"/>
        <end position="159"/>
    </location>
</feature>
<keyword evidence="3" id="KW-1185">Reference proteome</keyword>
<evidence type="ECO:0000313" key="2">
    <source>
        <dbReference type="EMBL" id="AXC34270.1"/>
    </source>
</evidence>
<sequence>MNLKQPKIIFFIDGPVPSEAEKLDAFDLGVPVQFRNAQHVSRIEEECDGVTGHVPEAYKDHPTAEDALKAYKAEVKKARAKLLEVGGKAPKPGESTETGNKTGDGDKKDGQQGAAAGQGDANDGKGGPTPTPTEEDPAKAAAAAAAGAPATPAKGTPAANGWKQN</sequence>
<feature type="region of interest" description="Disordered" evidence="1">
    <location>
        <begin position="82"/>
        <end position="165"/>
    </location>
</feature>
<accession>A0A2Z5H3B5</accession>
<dbReference type="RefSeq" id="YP_010731741.1">
    <property type="nucleotide sequence ID" value="NC_072811.1"/>
</dbReference>
<proteinExistence type="predicted"/>
<protein>
    <submittedName>
        <fullName evidence="2">Uncharacterized protein</fullName>
    </submittedName>
</protein>
<dbReference type="KEGG" id="vg:79513862"/>
<evidence type="ECO:0000313" key="3">
    <source>
        <dbReference type="Proteomes" id="UP000252726"/>
    </source>
</evidence>
<organism evidence="2 3">
    <name type="scientific">Escherichia phage Halfdan</name>
    <dbReference type="NCBI Taxonomy" id="2234092"/>
    <lineage>
        <taxon>Viruses</taxon>
        <taxon>Duplodnaviria</taxon>
        <taxon>Heunggongvirae</taxon>
        <taxon>Uroviricota</taxon>
        <taxon>Caudoviricetes</taxon>
        <taxon>Halfdanvirus</taxon>
        <taxon>Halfdanvirus halfdan</taxon>
    </lineage>
</organism>